<keyword evidence="1 8" id="KW-0723">Serine/threonine-protein kinase</keyword>
<keyword evidence="12" id="KW-1185">Reference proteome</keyword>
<dbReference type="SMART" id="SM00220">
    <property type="entry name" value="S_TKc"/>
    <property type="match status" value="1"/>
</dbReference>
<dbReference type="InterPro" id="IPR045270">
    <property type="entry name" value="STKc_AGC"/>
</dbReference>
<dbReference type="EMBL" id="CAJJDN010000153">
    <property type="protein sequence ID" value="CAD8124774.1"/>
    <property type="molecule type" value="Genomic_DNA"/>
</dbReference>
<dbReference type="AlphaFoldDB" id="A0A8S1RBR0"/>
<protein>
    <submittedName>
        <fullName evidence="11">Uncharacterized protein</fullName>
    </submittedName>
</protein>
<evidence type="ECO:0000256" key="1">
    <source>
        <dbReference type="ARBA" id="ARBA00022527"/>
    </source>
</evidence>
<dbReference type="PROSITE" id="PS00108">
    <property type="entry name" value="PROTEIN_KINASE_ST"/>
    <property type="match status" value="1"/>
</dbReference>
<dbReference type="InterPro" id="IPR000719">
    <property type="entry name" value="Prot_kinase_dom"/>
</dbReference>
<dbReference type="InterPro" id="IPR000961">
    <property type="entry name" value="AGC-kinase_C"/>
</dbReference>
<dbReference type="GO" id="GO:0004674">
    <property type="term" value="F:protein serine/threonine kinase activity"/>
    <property type="evidence" value="ECO:0007669"/>
    <property type="project" value="UniProtKB-KW"/>
</dbReference>
<evidence type="ECO:0000256" key="3">
    <source>
        <dbReference type="ARBA" id="ARBA00022679"/>
    </source>
</evidence>
<dbReference type="FunFam" id="1.10.510.10:FF:000048">
    <property type="entry name" value="Protein kinase C"/>
    <property type="match status" value="1"/>
</dbReference>
<feature type="binding site" evidence="7">
    <location>
        <position position="92"/>
    </location>
    <ligand>
        <name>ATP</name>
        <dbReference type="ChEBI" id="CHEBI:30616"/>
    </ligand>
</feature>
<gene>
    <name evidence="11" type="ORF">PSON_ATCC_30995.1.T1530111</name>
</gene>
<dbReference type="OrthoDB" id="63267at2759"/>
<dbReference type="FunFam" id="3.30.200.20:FF:000537">
    <property type="entry name" value="Non-specific serine/threonine protein kinase"/>
    <property type="match status" value="1"/>
</dbReference>
<dbReference type="InterPro" id="IPR017441">
    <property type="entry name" value="Protein_kinase_ATP_BS"/>
</dbReference>
<evidence type="ECO:0000256" key="5">
    <source>
        <dbReference type="ARBA" id="ARBA00022777"/>
    </source>
</evidence>
<evidence type="ECO:0000256" key="6">
    <source>
        <dbReference type="ARBA" id="ARBA00022840"/>
    </source>
</evidence>
<dbReference type="PANTHER" id="PTHR24351">
    <property type="entry name" value="RIBOSOMAL PROTEIN S6 KINASE"/>
    <property type="match status" value="1"/>
</dbReference>
<keyword evidence="6 7" id="KW-0067">ATP-binding</keyword>
<dbReference type="CDD" id="cd05123">
    <property type="entry name" value="STKc_AGC"/>
    <property type="match status" value="1"/>
</dbReference>
<keyword evidence="3" id="KW-0808">Transferase</keyword>
<keyword evidence="5" id="KW-0418">Kinase</keyword>
<evidence type="ECO:0000256" key="2">
    <source>
        <dbReference type="ARBA" id="ARBA00022553"/>
    </source>
</evidence>
<evidence type="ECO:0000313" key="12">
    <source>
        <dbReference type="Proteomes" id="UP000692954"/>
    </source>
</evidence>
<organism evidence="11 12">
    <name type="scientific">Paramecium sonneborni</name>
    <dbReference type="NCBI Taxonomy" id="65129"/>
    <lineage>
        <taxon>Eukaryota</taxon>
        <taxon>Sar</taxon>
        <taxon>Alveolata</taxon>
        <taxon>Ciliophora</taxon>
        <taxon>Intramacronucleata</taxon>
        <taxon>Oligohymenophorea</taxon>
        <taxon>Peniculida</taxon>
        <taxon>Parameciidae</taxon>
        <taxon>Paramecium</taxon>
    </lineage>
</organism>
<keyword evidence="2" id="KW-0597">Phosphoprotein</keyword>
<feature type="domain" description="Protein kinase" evidence="9">
    <location>
        <begin position="59"/>
        <end position="313"/>
    </location>
</feature>
<dbReference type="InterPro" id="IPR008271">
    <property type="entry name" value="Ser/Thr_kinase_AS"/>
</dbReference>
<evidence type="ECO:0000259" key="9">
    <source>
        <dbReference type="PROSITE" id="PS50011"/>
    </source>
</evidence>
<name>A0A8S1RBR0_9CILI</name>
<evidence type="ECO:0000256" key="8">
    <source>
        <dbReference type="RuleBase" id="RU000304"/>
    </source>
</evidence>
<accession>A0A8S1RBR0</accession>
<dbReference type="Pfam" id="PF00069">
    <property type="entry name" value="Pkinase"/>
    <property type="match status" value="1"/>
</dbReference>
<dbReference type="SMART" id="SM00133">
    <property type="entry name" value="S_TK_X"/>
    <property type="match status" value="1"/>
</dbReference>
<comment type="similarity">
    <text evidence="8">Belongs to the protein kinase superfamily.</text>
</comment>
<comment type="caution">
    <text evidence="11">The sequence shown here is derived from an EMBL/GenBank/DDBJ whole genome shotgun (WGS) entry which is preliminary data.</text>
</comment>
<dbReference type="PROSITE" id="PS51285">
    <property type="entry name" value="AGC_KINASE_CTER"/>
    <property type="match status" value="1"/>
</dbReference>
<dbReference type="PROSITE" id="PS00107">
    <property type="entry name" value="PROTEIN_KINASE_ATP"/>
    <property type="match status" value="1"/>
</dbReference>
<evidence type="ECO:0000259" key="10">
    <source>
        <dbReference type="PROSITE" id="PS51285"/>
    </source>
</evidence>
<sequence>MGQCLNCFKKKEESQQDVVSQQADTNSKPLNEQQTETITFSKQSIILTTDPHKLNITDFKLLKTLGRGTFGKVLLVKKRSNEKLYAMKIVKKYDLQIKKQVEYAKTERIILEKINHPFISKLHYAFQTQQKLYFVIDYCAGGELFFHLRRAYKLKENQVQFYAVEIIIALEYLHDSKILYRDLKPENILLCQDGHIKLIDFGLSKIITNRDLLSYSIVGTPEYLAPEIYSDDKLGHDESCDWWSLGALMYEMLTGTAPFYSQDRTLMFRNRTEKQIEMKPWFSESCSSLLTGLLNNNPQQRINIQQIKKHPFFSEIDWNQAQNRQLVPPIIPELSNDLDLKYFNKMFLDEPAQDSPVYTKELFDNYEQFTYDSEAIES</sequence>
<dbReference type="GO" id="GO:0005524">
    <property type="term" value="F:ATP binding"/>
    <property type="evidence" value="ECO:0007669"/>
    <property type="project" value="UniProtKB-UniRule"/>
</dbReference>
<dbReference type="Proteomes" id="UP000692954">
    <property type="component" value="Unassembled WGS sequence"/>
</dbReference>
<evidence type="ECO:0000313" key="11">
    <source>
        <dbReference type="EMBL" id="CAD8124774.1"/>
    </source>
</evidence>
<keyword evidence="4 7" id="KW-0547">Nucleotide-binding</keyword>
<proteinExistence type="inferred from homology"/>
<feature type="domain" description="AGC-kinase C-terminal" evidence="10">
    <location>
        <begin position="314"/>
        <end position="378"/>
    </location>
</feature>
<dbReference type="PROSITE" id="PS50011">
    <property type="entry name" value="PROTEIN_KINASE_DOM"/>
    <property type="match status" value="1"/>
</dbReference>
<evidence type="ECO:0000256" key="7">
    <source>
        <dbReference type="PROSITE-ProRule" id="PRU10141"/>
    </source>
</evidence>
<evidence type="ECO:0000256" key="4">
    <source>
        <dbReference type="ARBA" id="ARBA00022741"/>
    </source>
</evidence>
<reference evidence="11" key="1">
    <citation type="submission" date="2021-01" db="EMBL/GenBank/DDBJ databases">
        <authorList>
            <consortium name="Genoscope - CEA"/>
            <person name="William W."/>
        </authorList>
    </citation>
    <scope>NUCLEOTIDE SEQUENCE</scope>
</reference>